<accession>A0ABS2N8A2</accession>
<keyword evidence="7" id="KW-0406">Ion transport</keyword>
<dbReference type="InterPro" id="IPR050053">
    <property type="entry name" value="ATPase_alpha/beta_chains"/>
</dbReference>
<dbReference type="InterPro" id="IPR024034">
    <property type="entry name" value="ATPase_F1/V1_b/a_C"/>
</dbReference>
<dbReference type="SUPFAM" id="SSF52540">
    <property type="entry name" value="P-loop containing nucleoside triphosphate hydrolases"/>
    <property type="match status" value="1"/>
</dbReference>
<keyword evidence="8" id="KW-0472">Membrane</keyword>
<evidence type="ECO:0000256" key="3">
    <source>
        <dbReference type="ARBA" id="ARBA00022448"/>
    </source>
</evidence>
<evidence type="ECO:0000256" key="2">
    <source>
        <dbReference type="ARBA" id="ARBA00008936"/>
    </source>
</evidence>
<dbReference type="PANTHER" id="PTHR15184:SF71">
    <property type="entry name" value="ATP SYNTHASE SUBUNIT BETA, MITOCHONDRIAL"/>
    <property type="match status" value="1"/>
</dbReference>
<dbReference type="PANTHER" id="PTHR15184">
    <property type="entry name" value="ATP SYNTHASE"/>
    <property type="match status" value="1"/>
</dbReference>
<dbReference type="InterPro" id="IPR020003">
    <property type="entry name" value="ATPase_a/bsu_AS"/>
</dbReference>
<keyword evidence="6" id="KW-1278">Translocase</keyword>
<reference evidence="12 13" key="1">
    <citation type="submission" date="2021-01" db="EMBL/GenBank/DDBJ databases">
        <title>Genomic Encyclopedia of Type Strains, Phase IV (KMG-IV): sequencing the most valuable type-strain genomes for metagenomic binning, comparative biology and taxonomic classification.</title>
        <authorList>
            <person name="Goeker M."/>
        </authorList>
    </citation>
    <scope>NUCLEOTIDE SEQUENCE [LARGE SCALE GENOMIC DNA]</scope>
    <source>
        <strain evidence="12 13">DSM 24834</strain>
    </source>
</reference>
<dbReference type="PROSITE" id="PS00152">
    <property type="entry name" value="ATPASE_ALPHA_BETA"/>
    <property type="match status" value="1"/>
</dbReference>
<evidence type="ECO:0000256" key="7">
    <source>
        <dbReference type="ARBA" id="ARBA00023065"/>
    </source>
</evidence>
<evidence type="ECO:0000256" key="10">
    <source>
        <dbReference type="ARBA" id="ARBA00023310"/>
    </source>
</evidence>
<keyword evidence="3" id="KW-0813">Transport</keyword>
<keyword evidence="4" id="KW-0547">Nucleotide-binding</keyword>
<keyword evidence="10" id="KW-0066">ATP synthesis</keyword>
<evidence type="ECO:0000256" key="6">
    <source>
        <dbReference type="ARBA" id="ARBA00022967"/>
    </source>
</evidence>
<organism evidence="12 13">
    <name type="scientific">Rossellomorea pakistanensis</name>
    <dbReference type="NCBI Taxonomy" id="992288"/>
    <lineage>
        <taxon>Bacteria</taxon>
        <taxon>Bacillati</taxon>
        <taxon>Bacillota</taxon>
        <taxon>Bacilli</taxon>
        <taxon>Bacillales</taxon>
        <taxon>Bacillaceae</taxon>
        <taxon>Rossellomorea</taxon>
    </lineage>
</organism>
<dbReference type="RefSeq" id="WP_205168243.1">
    <property type="nucleotide sequence ID" value="NZ_JAFBDZ010000001.1"/>
</dbReference>
<evidence type="ECO:0000256" key="9">
    <source>
        <dbReference type="ARBA" id="ARBA00023196"/>
    </source>
</evidence>
<dbReference type="SUPFAM" id="SSF47917">
    <property type="entry name" value="C-terminal domain of alpha and beta subunits of F1 ATP synthase"/>
    <property type="match status" value="1"/>
</dbReference>
<evidence type="ECO:0000313" key="13">
    <source>
        <dbReference type="Proteomes" id="UP001646157"/>
    </source>
</evidence>
<evidence type="ECO:0000256" key="5">
    <source>
        <dbReference type="ARBA" id="ARBA00022840"/>
    </source>
</evidence>
<evidence type="ECO:0000256" key="1">
    <source>
        <dbReference type="ARBA" id="ARBA00004370"/>
    </source>
</evidence>
<dbReference type="Pfam" id="PF22919">
    <property type="entry name" value="ATP-synt_VA_C"/>
    <property type="match status" value="1"/>
</dbReference>
<gene>
    <name evidence="12" type="ORF">JOC86_000586</name>
</gene>
<name>A0ABS2N8A2_9BACI</name>
<evidence type="ECO:0000256" key="8">
    <source>
        <dbReference type="ARBA" id="ARBA00023136"/>
    </source>
</evidence>
<dbReference type="Proteomes" id="UP001646157">
    <property type="component" value="Unassembled WGS sequence"/>
</dbReference>
<keyword evidence="13" id="KW-1185">Reference proteome</keyword>
<keyword evidence="5" id="KW-0067">ATP-binding</keyword>
<dbReference type="InterPro" id="IPR027417">
    <property type="entry name" value="P-loop_NTPase"/>
</dbReference>
<comment type="subcellular location">
    <subcellularLocation>
        <location evidence="1">Membrane</location>
    </subcellularLocation>
</comment>
<evidence type="ECO:0000313" key="12">
    <source>
        <dbReference type="EMBL" id="MBM7584049.1"/>
    </source>
</evidence>
<comment type="similarity">
    <text evidence="2">Belongs to the ATPase alpha/beta chains family.</text>
</comment>
<dbReference type="Gene3D" id="1.10.1140.10">
    <property type="entry name" value="Bovine Mitochondrial F1-atpase, Atp Synthase Beta Chain, Chain D, domain 3"/>
    <property type="match status" value="1"/>
</dbReference>
<evidence type="ECO:0000256" key="4">
    <source>
        <dbReference type="ARBA" id="ARBA00022741"/>
    </source>
</evidence>
<comment type="caution">
    <text evidence="12">The sequence shown here is derived from an EMBL/GenBank/DDBJ whole genome shotgun (WGS) entry which is preliminary data.</text>
</comment>
<dbReference type="InterPro" id="IPR055190">
    <property type="entry name" value="ATP-synt_VA_C"/>
</dbReference>
<evidence type="ECO:0000259" key="11">
    <source>
        <dbReference type="Pfam" id="PF22919"/>
    </source>
</evidence>
<feature type="domain" description="ATP synthase A/B type C-terminal" evidence="11">
    <location>
        <begin position="248"/>
        <end position="336"/>
    </location>
</feature>
<keyword evidence="9" id="KW-0139">CF(1)</keyword>
<protein>
    <submittedName>
        <fullName evidence="12">F-type H+-transporting ATPase subunit beta</fullName>
    </submittedName>
</protein>
<dbReference type="Gene3D" id="3.40.50.300">
    <property type="entry name" value="P-loop containing nucleotide triphosphate hydrolases"/>
    <property type="match status" value="1"/>
</dbReference>
<sequence>MNEHLKLNVALLKKRVPNLTAASKAVGLRPATVSNLCTGKIPVGRAEVKTIVALASLSGCTLDELIIRGSGMEMIETGIKALDLFAPLVQGGNVGFVARVQMGQLVLLAELTHRLKNQDYSIMMLEPRVETPDLEETKKMSDFVTSSIDAVLQKIKEVEIREKVILIADRSTIETGEYFTLRDKIDNAGFPSITTLLYDSSGDSVDEDNPYGPLETLWPFDIELSSRHLYPAINSVLSTSTLIEDALLNNQHMNVQRNARKLLRRYKEVRVLSNSIGVENLSERDLAIYNRGIRLEAFLTQPFYVAESFTKIKGEYVSLDETIHGVQRILDGALDQVEPMELTYIGKLKKK</sequence>
<proteinExistence type="inferred from homology"/>
<dbReference type="EMBL" id="JAFBDZ010000001">
    <property type="protein sequence ID" value="MBM7584049.1"/>
    <property type="molecule type" value="Genomic_DNA"/>
</dbReference>